<dbReference type="InterPro" id="IPR018614">
    <property type="entry name" value="KRTCAP2"/>
</dbReference>
<dbReference type="GO" id="GO:0016020">
    <property type="term" value="C:membrane"/>
    <property type="evidence" value="ECO:0007669"/>
    <property type="project" value="UniProtKB-SubCell"/>
</dbReference>
<dbReference type="SUPFAM" id="SSF53448">
    <property type="entry name" value="Nucleotide-diphospho-sugar transferases"/>
    <property type="match status" value="1"/>
</dbReference>
<dbReference type="InterPro" id="IPR027995">
    <property type="entry name" value="Galactosyl_T_N"/>
</dbReference>
<comment type="subcellular location">
    <subcellularLocation>
        <location evidence="1">Membrane</location>
        <topology evidence="1">Single-pass type II membrane protein</topology>
    </subcellularLocation>
</comment>
<dbReference type="Pfam" id="PF02709">
    <property type="entry name" value="Glyco_transf_7C"/>
    <property type="match status" value="1"/>
</dbReference>
<feature type="domain" description="Galactosyltransferase N-terminal" evidence="14">
    <location>
        <begin position="369"/>
        <end position="455"/>
    </location>
</feature>
<dbReference type="GO" id="GO:0005794">
    <property type="term" value="C:Golgi apparatus"/>
    <property type="evidence" value="ECO:0007669"/>
    <property type="project" value="TreeGrafter"/>
</dbReference>
<dbReference type="GO" id="GO:0033842">
    <property type="term" value="F:N-acetyl-beta-glucosaminyl-derivative 4-beta-N-acetylgalactosaminyltransferase activity"/>
    <property type="evidence" value="ECO:0007669"/>
    <property type="project" value="TreeGrafter"/>
</dbReference>
<comment type="pathway">
    <text evidence="2">Protein modification; protein glycosylation.</text>
</comment>
<dbReference type="UniPathway" id="UPA00378"/>
<keyword evidence="12" id="KW-0732">Signal</keyword>
<dbReference type="Pfam" id="PF09775">
    <property type="entry name" value="Keratin_assoc"/>
    <property type="match status" value="1"/>
</dbReference>
<keyword evidence="10" id="KW-0325">Glycoprotein</keyword>
<dbReference type="GO" id="GO:0006688">
    <property type="term" value="P:glycosphingolipid biosynthetic process"/>
    <property type="evidence" value="ECO:0007669"/>
    <property type="project" value="TreeGrafter"/>
</dbReference>
<keyword evidence="7" id="KW-0735">Signal-anchor</keyword>
<gene>
    <name evidence="15" type="ORF">EDS130_LOCUS24062</name>
</gene>
<dbReference type="CDD" id="cd00899">
    <property type="entry name" value="b4GalT"/>
    <property type="match status" value="1"/>
</dbReference>
<dbReference type="AlphaFoldDB" id="A0A814UTF4"/>
<dbReference type="Pfam" id="PF13733">
    <property type="entry name" value="Glyco_transf_7N"/>
    <property type="match status" value="1"/>
</dbReference>
<name>A0A814UTF4_ADIRI</name>
<evidence type="ECO:0000256" key="8">
    <source>
        <dbReference type="ARBA" id="ARBA00022989"/>
    </source>
</evidence>
<evidence type="ECO:0000256" key="6">
    <source>
        <dbReference type="ARBA" id="ARBA00022692"/>
    </source>
</evidence>
<evidence type="ECO:0000256" key="4">
    <source>
        <dbReference type="ARBA" id="ARBA00022676"/>
    </source>
</evidence>
<sequence>MAASHASSFLISLLISLVLIASMQLFRAQLASSQALTIVGGFFGSLVFISLLTAISNFEMNTFGPNYQARIFPEVISCLFISMICSGFVHRVCVTTCPLRCYFFNDRTLLYQSHFKQHLRKCNYTGNRYQSLLNSERTRDQQDDPTRSTHKLYRYHHDPVASTNNFRRDIPPILILLFFLFLIIIILSQILVVHSSRYGTNFSAMQKIQEELKQMDESMEQILSANVLPIDKWRLLFHIQTYLYRFESLFNLFNNQSNHTSQNERQSPQMIKHVQDRLKHLTDPKDTTLLHKRRKFCPEQPRQLKGRILDDNSTFSNISLYELEMNYTNVRSGGHWSPAHCRARHRVMQHLYTHRFSYFYLFHLLRIVHVAIIIPYRDRFEHLVTLLYYLHPLLQRQELDYKIYVSEQTGNGTYNKAVLMNAAFIHASSEYDFQCFVFHDVDLIPEDDRNMYSCPIFPRHMSVAVNEMNYKLTYEELIGGVFNIRMEHFLAVNGYSNLYWGWGAEDDDLFYRLKEISLKIIRPPSSIARYRMLQHTKRTPSIWNKRAKLLYSAAKRYTWDGVSSARYNLTSVISYPLFTHILIDVGTPPPGFS</sequence>
<feature type="transmembrane region" description="Helical" evidence="11">
    <location>
        <begin position="71"/>
        <end position="89"/>
    </location>
</feature>
<dbReference type="InterPro" id="IPR027791">
    <property type="entry name" value="Galactosyl_T_C"/>
</dbReference>
<feature type="transmembrane region" description="Helical" evidence="11">
    <location>
        <begin position="38"/>
        <end position="59"/>
    </location>
</feature>
<dbReference type="OrthoDB" id="10016069at2759"/>
<dbReference type="GO" id="GO:0008378">
    <property type="term" value="F:galactosyltransferase activity"/>
    <property type="evidence" value="ECO:0007669"/>
    <property type="project" value="TreeGrafter"/>
</dbReference>
<protein>
    <recommendedName>
        <fullName evidence="17">Beta-1,4-N-acetylgalactosaminyltransferase bre-4</fullName>
    </recommendedName>
</protein>
<evidence type="ECO:0000256" key="1">
    <source>
        <dbReference type="ARBA" id="ARBA00004606"/>
    </source>
</evidence>
<organism evidence="15 16">
    <name type="scientific">Adineta ricciae</name>
    <name type="common">Rotifer</name>
    <dbReference type="NCBI Taxonomy" id="249248"/>
    <lineage>
        <taxon>Eukaryota</taxon>
        <taxon>Metazoa</taxon>
        <taxon>Spiralia</taxon>
        <taxon>Gnathifera</taxon>
        <taxon>Rotifera</taxon>
        <taxon>Eurotatoria</taxon>
        <taxon>Bdelloidea</taxon>
        <taxon>Adinetida</taxon>
        <taxon>Adinetidae</taxon>
        <taxon>Adineta</taxon>
    </lineage>
</organism>
<comment type="caution">
    <text evidence="15">The sequence shown here is derived from an EMBL/GenBank/DDBJ whole genome shotgun (WGS) entry which is preliminary data.</text>
</comment>
<evidence type="ECO:0000259" key="14">
    <source>
        <dbReference type="Pfam" id="PF13733"/>
    </source>
</evidence>
<feature type="domain" description="Galactosyltransferase C-terminal" evidence="13">
    <location>
        <begin position="459"/>
        <end position="536"/>
    </location>
</feature>
<keyword evidence="5" id="KW-0808">Transferase</keyword>
<evidence type="ECO:0000256" key="2">
    <source>
        <dbReference type="ARBA" id="ARBA00004922"/>
    </source>
</evidence>
<proteinExistence type="inferred from homology"/>
<evidence type="ECO:0000256" key="11">
    <source>
        <dbReference type="SAM" id="Phobius"/>
    </source>
</evidence>
<evidence type="ECO:0000313" key="15">
    <source>
        <dbReference type="EMBL" id="CAF1177625.1"/>
    </source>
</evidence>
<dbReference type="GO" id="GO:0005975">
    <property type="term" value="P:carbohydrate metabolic process"/>
    <property type="evidence" value="ECO:0007669"/>
    <property type="project" value="InterPro"/>
</dbReference>
<dbReference type="PANTHER" id="PTHR19300">
    <property type="entry name" value="BETA-1,4-GALACTOSYLTRANSFERASE"/>
    <property type="match status" value="1"/>
</dbReference>
<reference evidence="15" key="1">
    <citation type="submission" date="2021-02" db="EMBL/GenBank/DDBJ databases">
        <authorList>
            <person name="Nowell W R."/>
        </authorList>
    </citation>
    <scope>NUCLEOTIDE SEQUENCE</scope>
</reference>
<evidence type="ECO:0000256" key="12">
    <source>
        <dbReference type="SAM" id="SignalP"/>
    </source>
</evidence>
<dbReference type="PRINTS" id="PR02050">
    <property type="entry name" value="B14GALTRFASE"/>
</dbReference>
<evidence type="ECO:0000256" key="9">
    <source>
        <dbReference type="ARBA" id="ARBA00023136"/>
    </source>
</evidence>
<evidence type="ECO:0000256" key="5">
    <source>
        <dbReference type="ARBA" id="ARBA00022679"/>
    </source>
</evidence>
<feature type="transmembrane region" description="Helical" evidence="11">
    <location>
        <begin position="356"/>
        <end position="376"/>
    </location>
</feature>
<keyword evidence="6 11" id="KW-0812">Transmembrane</keyword>
<feature type="chain" id="PRO_5032601561" description="Beta-1,4-N-acetylgalactosaminyltransferase bre-4" evidence="12">
    <location>
        <begin position="29"/>
        <end position="593"/>
    </location>
</feature>
<dbReference type="EMBL" id="CAJNOJ010000134">
    <property type="protein sequence ID" value="CAF1177625.1"/>
    <property type="molecule type" value="Genomic_DNA"/>
</dbReference>
<comment type="similarity">
    <text evidence="3">Belongs to the glycosyltransferase 7 family.</text>
</comment>
<keyword evidence="9 11" id="KW-0472">Membrane</keyword>
<evidence type="ECO:0000313" key="16">
    <source>
        <dbReference type="Proteomes" id="UP000663852"/>
    </source>
</evidence>
<dbReference type="PANTHER" id="PTHR19300:SF57">
    <property type="entry name" value="BETA-1,4-N-ACETYLGALACTOSAMINYLTRANSFERASE"/>
    <property type="match status" value="1"/>
</dbReference>
<dbReference type="InterPro" id="IPR029044">
    <property type="entry name" value="Nucleotide-diphossugar_trans"/>
</dbReference>
<dbReference type="Gene3D" id="3.90.550.10">
    <property type="entry name" value="Spore Coat Polysaccharide Biosynthesis Protein SpsA, Chain A"/>
    <property type="match status" value="1"/>
</dbReference>
<evidence type="ECO:0000256" key="3">
    <source>
        <dbReference type="ARBA" id="ARBA00005735"/>
    </source>
</evidence>
<evidence type="ECO:0000256" key="7">
    <source>
        <dbReference type="ARBA" id="ARBA00022968"/>
    </source>
</evidence>
<keyword evidence="8 11" id="KW-1133">Transmembrane helix</keyword>
<evidence type="ECO:0008006" key="17">
    <source>
        <dbReference type="Google" id="ProtNLM"/>
    </source>
</evidence>
<feature type="transmembrane region" description="Helical" evidence="11">
    <location>
        <begin position="173"/>
        <end position="193"/>
    </location>
</feature>
<evidence type="ECO:0000256" key="10">
    <source>
        <dbReference type="ARBA" id="ARBA00023180"/>
    </source>
</evidence>
<keyword evidence="4" id="KW-0328">Glycosyltransferase</keyword>
<accession>A0A814UTF4</accession>
<feature type="signal peptide" evidence="12">
    <location>
        <begin position="1"/>
        <end position="28"/>
    </location>
</feature>
<dbReference type="Proteomes" id="UP000663852">
    <property type="component" value="Unassembled WGS sequence"/>
</dbReference>
<evidence type="ECO:0000259" key="13">
    <source>
        <dbReference type="Pfam" id="PF02709"/>
    </source>
</evidence>
<dbReference type="InterPro" id="IPR003859">
    <property type="entry name" value="Galactosyl_T"/>
</dbReference>